<dbReference type="InterPro" id="IPR019775">
    <property type="entry name" value="WD40_repeat_CS"/>
</dbReference>
<dbReference type="SUPFAM" id="SSF50978">
    <property type="entry name" value="WD40 repeat-like"/>
    <property type="match status" value="1"/>
</dbReference>
<dbReference type="GO" id="GO:0071013">
    <property type="term" value="C:catalytic step 2 spliceosome"/>
    <property type="evidence" value="ECO:0007669"/>
    <property type="project" value="TreeGrafter"/>
</dbReference>
<evidence type="ECO:0000313" key="6">
    <source>
        <dbReference type="Proteomes" id="UP000002729"/>
    </source>
</evidence>
<protein>
    <submittedName>
        <fullName evidence="5">Uncharacterized protein</fullName>
    </submittedName>
</protein>
<keyword evidence="1 4" id="KW-0853">WD repeat</keyword>
<feature type="repeat" description="WD" evidence="4">
    <location>
        <begin position="61"/>
        <end position="102"/>
    </location>
</feature>
<gene>
    <name evidence="5" type="ORF">AURANDRAFT_33675</name>
</gene>
<feature type="repeat" description="WD" evidence="4">
    <location>
        <begin position="103"/>
        <end position="144"/>
    </location>
</feature>
<reference evidence="5 6" key="1">
    <citation type="journal article" date="2011" name="Proc. Natl. Acad. Sci. U.S.A.">
        <title>Niche of harmful alga Aureococcus anophagefferens revealed through ecogenomics.</title>
        <authorList>
            <person name="Gobler C.J."/>
            <person name="Berry D.L."/>
            <person name="Dyhrman S.T."/>
            <person name="Wilhelm S.W."/>
            <person name="Salamov A."/>
            <person name="Lobanov A.V."/>
            <person name="Zhang Y."/>
            <person name="Collier J.L."/>
            <person name="Wurch L.L."/>
            <person name="Kustka A.B."/>
            <person name="Dill B.D."/>
            <person name="Shah M."/>
            <person name="VerBerkmoes N.C."/>
            <person name="Kuo A."/>
            <person name="Terry A."/>
            <person name="Pangilinan J."/>
            <person name="Lindquist E.A."/>
            <person name="Lucas S."/>
            <person name="Paulsen I.T."/>
            <person name="Hattenrath-Lehmann T.K."/>
            <person name="Talmage S.C."/>
            <person name="Walker E.A."/>
            <person name="Koch F."/>
            <person name="Burson A.M."/>
            <person name="Marcoval M.A."/>
            <person name="Tang Y.Z."/>
            <person name="Lecleir G.R."/>
            <person name="Coyne K.J."/>
            <person name="Berg G.M."/>
            <person name="Bertrand E.M."/>
            <person name="Saito M.A."/>
            <person name="Gladyshev V.N."/>
            <person name="Grigoriev I.V."/>
        </authorList>
    </citation>
    <scope>NUCLEOTIDE SEQUENCE [LARGE SCALE GENOMIC DNA]</scope>
    <source>
        <strain evidence="6">CCMP 1984</strain>
    </source>
</reference>
<dbReference type="CDD" id="cd00200">
    <property type="entry name" value="WD40"/>
    <property type="match status" value="1"/>
</dbReference>
<keyword evidence="6" id="KW-1185">Reference proteome</keyword>
<name>F0YMH0_AURAN</name>
<feature type="repeat" description="WD" evidence="4">
    <location>
        <begin position="13"/>
        <end position="46"/>
    </location>
</feature>
<organism evidence="6">
    <name type="scientific">Aureococcus anophagefferens</name>
    <name type="common">Harmful bloom alga</name>
    <dbReference type="NCBI Taxonomy" id="44056"/>
    <lineage>
        <taxon>Eukaryota</taxon>
        <taxon>Sar</taxon>
        <taxon>Stramenopiles</taxon>
        <taxon>Ochrophyta</taxon>
        <taxon>Pelagophyceae</taxon>
        <taxon>Pelagomonadales</taxon>
        <taxon>Pelagomonadaceae</taxon>
        <taxon>Aureococcus</taxon>
    </lineage>
</organism>
<dbReference type="OMA" id="FAMCFDQ"/>
<dbReference type="PROSITE" id="PS50082">
    <property type="entry name" value="WD_REPEATS_2"/>
    <property type="match status" value="5"/>
</dbReference>
<feature type="repeat" description="WD" evidence="4">
    <location>
        <begin position="228"/>
        <end position="268"/>
    </location>
</feature>
<accession>F0YMH0</accession>
<dbReference type="InterPro" id="IPR015943">
    <property type="entry name" value="WD40/YVTN_repeat-like_dom_sf"/>
</dbReference>
<comment type="similarity">
    <text evidence="3">Belongs to the WD repeat PRL1/PRL2 family.</text>
</comment>
<dbReference type="PROSITE" id="PS50294">
    <property type="entry name" value="WD_REPEATS_REGION"/>
    <property type="match status" value="5"/>
</dbReference>
<dbReference type="OrthoDB" id="10256122at2759"/>
<dbReference type="RefSeq" id="XP_009041625.1">
    <property type="nucleotide sequence ID" value="XM_009043377.1"/>
</dbReference>
<feature type="repeat" description="WD" evidence="4">
    <location>
        <begin position="145"/>
        <end position="186"/>
    </location>
</feature>
<dbReference type="InterPro" id="IPR045241">
    <property type="entry name" value="Prp46/PLRG1-like"/>
</dbReference>
<dbReference type="PROSITE" id="PS00678">
    <property type="entry name" value="WD_REPEATS_1"/>
    <property type="match status" value="2"/>
</dbReference>
<evidence type="ECO:0000256" key="3">
    <source>
        <dbReference type="ARBA" id="ARBA00025726"/>
    </source>
</evidence>
<dbReference type="GeneID" id="20221332"/>
<dbReference type="PANTHER" id="PTHR19923:SF0">
    <property type="entry name" value="PLEIOTROPIC REGULATOR 1"/>
    <property type="match status" value="1"/>
</dbReference>
<proteinExistence type="inferred from homology"/>
<dbReference type="GO" id="GO:0071011">
    <property type="term" value="C:precatalytic spliceosome"/>
    <property type="evidence" value="ECO:0007669"/>
    <property type="project" value="TreeGrafter"/>
</dbReference>
<feature type="non-terminal residue" evidence="5">
    <location>
        <position position="1"/>
    </location>
</feature>
<dbReference type="Proteomes" id="UP000002729">
    <property type="component" value="Unassembled WGS sequence"/>
</dbReference>
<dbReference type="PANTHER" id="PTHR19923">
    <property type="entry name" value="WD40 REPEAT PROTEINPRL1/PRL2-RELATED"/>
    <property type="match status" value="1"/>
</dbReference>
<dbReference type="InParanoid" id="F0YMH0"/>
<dbReference type="GO" id="GO:0000398">
    <property type="term" value="P:mRNA splicing, via spliceosome"/>
    <property type="evidence" value="ECO:0007669"/>
    <property type="project" value="InterPro"/>
</dbReference>
<evidence type="ECO:0000256" key="2">
    <source>
        <dbReference type="ARBA" id="ARBA00022737"/>
    </source>
</evidence>
<dbReference type="Pfam" id="PF00400">
    <property type="entry name" value="WD40"/>
    <property type="match status" value="7"/>
</dbReference>
<evidence type="ECO:0000313" key="5">
    <source>
        <dbReference type="EMBL" id="EGB03696.1"/>
    </source>
</evidence>
<dbReference type="InterPro" id="IPR036322">
    <property type="entry name" value="WD40_repeat_dom_sf"/>
</dbReference>
<keyword evidence="2" id="KW-0677">Repeat</keyword>
<dbReference type="FunFam" id="2.130.10.10:FF:000012">
    <property type="entry name" value="Putative pleiotropic regulator 1"/>
    <property type="match status" value="1"/>
</dbReference>
<dbReference type="GO" id="GO:0000974">
    <property type="term" value="C:Prp19 complex"/>
    <property type="evidence" value="ECO:0007669"/>
    <property type="project" value="TreeGrafter"/>
</dbReference>
<sequence>PAWHPPWKLAAVVSGHLGWVRSVAFEPRNEWFATGGADRTIKIWDLAKCAAGAEGGLKLTLTGHINAIRGLAVSARTTYMFSAGEDKKVMCWDLETNKVVRHYHGHLSGVYSLALHPTLDLLMTGGRDSCVRVWDVRTSKQVMMLGGHVNTIGAIACNASDPQVITGSHDCTVKLWDLAKGRALSTLTHHKKAIRSLAVAPFEFSFASGAADNIKKWQCKDGAFLRNLSGHDAIVNAVDVNDDGVLASAADDGSLRLWDYRTGYGFQKLHTVAQPGSLQCEAGIYDAKFDRSGSRLVTCEADKTLKIWKEDTHATPDSDPVDMAAWTKECRRLKRY</sequence>
<dbReference type="Gene3D" id="2.130.10.10">
    <property type="entry name" value="YVTN repeat-like/Quinoprotein amine dehydrogenase"/>
    <property type="match status" value="1"/>
</dbReference>
<dbReference type="eggNOG" id="KOG0285">
    <property type="taxonomic scope" value="Eukaryota"/>
</dbReference>
<dbReference type="FunCoup" id="F0YMH0">
    <property type="interactions" value="382"/>
</dbReference>
<dbReference type="InterPro" id="IPR020472">
    <property type="entry name" value="WD40_PAC1"/>
</dbReference>
<evidence type="ECO:0000256" key="1">
    <source>
        <dbReference type="ARBA" id="ARBA00022574"/>
    </source>
</evidence>
<dbReference type="SMART" id="SM00320">
    <property type="entry name" value="WD40"/>
    <property type="match status" value="7"/>
</dbReference>
<dbReference type="InterPro" id="IPR001680">
    <property type="entry name" value="WD40_rpt"/>
</dbReference>
<dbReference type="AlphaFoldDB" id="F0YMH0"/>
<evidence type="ECO:0000256" key="4">
    <source>
        <dbReference type="PROSITE-ProRule" id="PRU00221"/>
    </source>
</evidence>
<dbReference type="EMBL" id="GL833164">
    <property type="protein sequence ID" value="EGB03696.1"/>
    <property type="molecule type" value="Genomic_DNA"/>
</dbReference>
<dbReference type="PRINTS" id="PR00320">
    <property type="entry name" value="GPROTEINBRPT"/>
</dbReference>
<dbReference type="KEGG" id="aaf:AURANDRAFT_33675"/>